<accession>A0A9X8QVH5</accession>
<feature type="signal peptide" evidence="2">
    <location>
        <begin position="1"/>
        <end position="23"/>
    </location>
</feature>
<protein>
    <submittedName>
        <fullName evidence="3">Uncharacterized protein</fullName>
    </submittedName>
</protein>
<organism evidence="3 4">
    <name type="scientific">Streptomyces yunnanensis</name>
    <dbReference type="NCBI Taxonomy" id="156453"/>
    <lineage>
        <taxon>Bacteria</taxon>
        <taxon>Bacillati</taxon>
        <taxon>Actinomycetota</taxon>
        <taxon>Actinomycetes</taxon>
        <taxon>Kitasatosporales</taxon>
        <taxon>Streptomycetaceae</taxon>
        <taxon>Streptomyces</taxon>
    </lineage>
</organism>
<dbReference type="EMBL" id="FRBK01000011">
    <property type="protein sequence ID" value="SHM44258.1"/>
    <property type="molecule type" value="Genomic_DNA"/>
</dbReference>
<feature type="region of interest" description="Disordered" evidence="1">
    <location>
        <begin position="51"/>
        <end position="72"/>
    </location>
</feature>
<evidence type="ECO:0000256" key="1">
    <source>
        <dbReference type="SAM" id="MobiDB-lite"/>
    </source>
</evidence>
<dbReference type="Proteomes" id="UP000184388">
    <property type="component" value="Unassembled WGS sequence"/>
</dbReference>
<sequence>MARNYIVIATATVTVFSWSAVMAAVGEAAAIVPLAPVLGFTIHQIVRGTYPRSEMSSGHCVPPVPDKEDGAA</sequence>
<comment type="caution">
    <text evidence="3">The sequence shown here is derived from an EMBL/GenBank/DDBJ whole genome shotgun (WGS) entry which is preliminary data.</text>
</comment>
<evidence type="ECO:0000313" key="3">
    <source>
        <dbReference type="EMBL" id="SHM44258.1"/>
    </source>
</evidence>
<feature type="chain" id="PRO_5040736757" evidence="2">
    <location>
        <begin position="24"/>
        <end position="72"/>
    </location>
</feature>
<dbReference type="AlphaFoldDB" id="A0A9X8QVH5"/>
<gene>
    <name evidence="3" type="ORF">SAMN05216268_11129</name>
</gene>
<dbReference type="RefSeq" id="WP_073446020.1">
    <property type="nucleotide sequence ID" value="NZ_FRBK01000011.1"/>
</dbReference>
<name>A0A9X8QVH5_9ACTN</name>
<evidence type="ECO:0000256" key="2">
    <source>
        <dbReference type="SAM" id="SignalP"/>
    </source>
</evidence>
<keyword evidence="2" id="KW-0732">Signal</keyword>
<reference evidence="4" key="1">
    <citation type="submission" date="2016-11" db="EMBL/GenBank/DDBJ databases">
        <authorList>
            <person name="Jaros S."/>
            <person name="Januszkiewicz K."/>
            <person name="Wedrychowicz H."/>
        </authorList>
    </citation>
    <scope>NUCLEOTIDE SEQUENCE [LARGE SCALE GENOMIC DNA]</scope>
    <source>
        <strain evidence="4">CGMCC 4.3555</strain>
    </source>
</reference>
<proteinExistence type="predicted"/>
<evidence type="ECO:0000313" key="4">
    <source>
        <dbReference type="Proteomes" id="UP000184388"/>
    </source>
</evidence>